<dbReference type="Proteomes" id="UP000054423">
    <property type="component" value="Unassembled WGS sequence"/>
</dbReference>
<organism evidence="2">
    <name type="scientific">Phytophthora nicotianae</name>
    <name type="common">Potato buckeye rot agent</name>
    <name type="synonym">Phytophthora parasitica</name>
    <dbReference type="NCBI Taxonomy" id="4792"/>
    <lineage>
        <taxon>Eukaryota</taxon>
        <taxon>Sar</taxon>
        <taxon>Stramenopiles</taxon>
        <taxon>Oomycota</taxon>
        <taxon>Peronosporomycetes</taxon>
        <taxon>Peronosporales</taxon>
        <taxon>Peronosporaceae</taxon>
        <taxon>Phytophthora</taxon>
    </lineage>
</organism>
<proteinExistence type="predicted"/>
<sequence>MNSLPLTATINIKSHGNDSSNVRADAAAAKQMLEMRQ</sequence>
<reference evidence="1" key="2">
    <citation type="submission" date="2013-11" db="EMBL/GenBank/DDBJ databases">
        <title>The Genome Sequence of Phytophthora parasitica CJ05E6.</title>
        <authorList>
            <consortium name="The Broad Institute Genomics Platform"/>
            <person name="Russ C."/>
            <person name="Tyler B."/>
            <person name="Panabieres F."/>
            <person name="Shan W."/>
            <person name="Tripathy S."/>
            <person name="Grunwald N."/>
            <person name="Machado M."/>
            <person name="Johnson C.S."/>
            <person name="Arredondo F."/>
            <person name="Hong C."/>
            <person name="Coffey M."/>
            <person name="Young S.K."/>
            <person name="Zeng Q."/>
            <person name="Gargeya S."/>
            <person name="Fitzgerald M."/>
            <person name="Abouelleil A."/>
            <person name="Alvarado L."/>
            <person name="Chapman S.B."/>
            <person name="Gainer-Dewar J."/>
            <person name="Goldberg J."/>
            <person name="Griggs A."/>
            <person name="Gujja S."/>
            <person name="Hansen M."/>
            <person name="Howarth C."/>
            <person name="Imamovic A."/>
            <person name="Ireland A."/>
            <person name="Larimer J."/>
            <person name="McCowan C."/>
            <person name="Murphy C."/>
            <person name="Pearson M."/>
            <person name="Poon T.W."/>
            <person name="Priest M."/>
            <person name="Roberts A."/>
            <person name="Saif S."/>
            <person name="Shea T."/>
            <person name="Sykes S."/>
            <person name="Wortman J."/>
            <person name="Nusbaum C."/>
            <person name="Birren B."/>
        </authorList>
    </citation>
    <scope>NUCLEOTIDE SEQUENCE [LARGE SCALE GENOMIC DNA]</scope>
    <source>
        <strain evidence="1">CJ05E6</strain>
    </source>
</reference>
<name>W2KWV8_PHYNI</name>
<evidence type="ECO:0000313" key="1">
    <source>
        <dbReference type="EMBL" id="ETL35621.1"/>
    </source>
</evidence>
<dbReference type="EMBL" id="KI673959">
    <property type="protein sequence ID" value="ETL35621.1"/>
    <property type="molecule type" value="Genomic_DNA"/>
</dbReference>
<accession>W2KWV8</accession>
<gene>
    <name evidence="1" type="ORF">L916_12273</name>
    <name evidence="2" type="ORF">L917_12113</name>
</gene>
<dbReference type="AlphaFoldDB" id="W2KWV8"/>
<evidence type="ECO:0000313" key="2">
    <source>
        <dbReference type="EMBL" id="ETL88860.1"/>
    </source>
</evidence>
<dbReference type="Proteomes" id="UP000053864">
    <property type="component" value="Unassembled WGS sequence"/>
</dbReference>
<dbReference type="EMBL" id="KI680655">
    <property type="protein sequence ID" value="ETL88860.1"/>
    <property type="molecule type" value="Genomic_DNA"/>
</dbReference>
<protein>
    <submittedName>
        <fullName evidence="2">Uncharacterized protein</fullName>
    </submittedName>
</protein>
<reference evidence="2" key="1">
    <citation type="submission" date="2013-11" db="EMBL/GenBank/DDBJ databases">
        <title>The Genome Sequence of Phytophthora parasitica CHvinca01.</title>
        <authorList>
            <consortium name="The Broad Institute Genomics Platform"/>
            <person name="Russ C."/>
            <person name="Tyler B."/>
            <person name="Panabieres F."/>
            <person name="Shan W."/>
            <person name="Tripathy S."/>
            <person name="Grunwald N."/>
            <person name="Machado M."/>
            <person name="Johnson C.S."/>
            <person name="Arredondo F."/>
            <person name="Hong C."/>
            <person name="Coffey M."/>
            <person name="Young S.K."/>
            <person name="Zeng Q."/>
            <person name="Gargeya S."/>
            <person name="Fitzgerald M."/>
            <person name="Abouelleil A."/>
            <person name="Alvarado L."/>
            <person name="Chapman S.B."/>
            <person name="Gainer-Dewar J."/>
            <person name="Goldberg J."/>
            <person name="Griggs A."/>
            <person name="Gujja S."/>
            <person name="Hansen M."/>
            <person name="Howarth C."/>
            <person name="Imamovic A."/>
            <person name="Ireland A."/>
            <person name="Larimer J."/>
            <person name="McCowan C."/>
            <person name="Murphy C."/>
            <person name="Pearson M."/>
            <person name="Poon T.W."/>
            <person name="Priest M."/>
            <person name="Roberts A."/>
            <person name="Saif S."/>
            <person name="Shea T."/>
            <person name="Sykes S."/>
            <person name="Wortman J."/>
            <person name="Nusbaum C."/>
            <person name="Birren B."/>
        </authorList>
    </citation>
    <scope>NUCLEOTIDE SEQUENCE [LARGE SCALE GENOMIC DNA]</scope>
    <source>
        <strain evidence="2">CHvinca01</strain>
    </source>
</reference>